<comment type="subunit">
    <text evidence="3">Interacts with 100S ribosomes.</text>
</comment>
<comment type="function">
    <text evidence="3">Required for dimerization of active 70S ribosomes into 100S ribosomes in stationary phase; 100S ribosomes are translationally inactive and sometimes present during exponential growth.</text>
</comment>
<dbReference type="InterPro" id="IPR003489">
    <property type="entry name" value="RHF/RaiA"/>
</dbReference>
<evidence type="ECO:0000259" key="4">
    <source>
        <dbReference type="Pfam" id="PF16321"/>
    </source>
</evidence>
<dbReference type="SUPFAM" id="SSF69754">
    <property type="entry name" value="Ribosome binding protein Y (YfiA homologue)"/>
    <property type="match status" value="1"/>
</dbReference>
<comment type="similarity">
    <text evidence="3">Belongs to the HPF/YfiA ribosome-associated protein family. Long HPF subfamily.</text>
</comment>
<dbReference type="Pfam" id="PF16321">
    <property type="entry name" value="Ribosom_S30AE_C"/>
    <property type="match status" value="1"/>
</dbReference>
<dbReference type="InterPro" id="IPR034694">
    <property type="entry name" value="HPF_long/plastid"/>
</dbReference>
<keyword evidence="1 3" id="KW-0963">Cytoplasm</keyword>
<dbReference type="CDD" id="cd00552">
    <property type="entry name" value="RaiA"/>
    <property type="match status" value="1"/>
</dbReference>
<dbReference type="PANTHER" id="PTHR33231:SF1">
    <property type="entry name" value="30S RIBOSOMAL PROTEIN"/>
    <property type="match status" value="1"/>
</dbReference>
<evidence type="ECO:0000313" key="6">
    <source>
        <dbReference type="Proteomes" id="UP000620366"/>
    </source>
</evidence>
<dbReference type="GO" id="GO:0045900">
    <property type="term" value="P:negative regulation of translational elongation"/>
    <property type="evidence" value="ECO:0007669"/>
    <property type="project" value="TreeGrafter"/>
</dbReference>
<evidence type="ECO:0000313" key="5">
    <source>
        <dbReference type="EMBL" id="MBC8536781.1"/>
    </source>
</evidence>
<sequence>MNITINTKKFTVTDALKTRIEKKLVKLDRYFQADTDAAVKLSTERDLERIEITVFYHGMIFRAQEATGDMFQSLDGAVDSLERQLRKNKTRLEKRLKEGAFVEAYTDTVAEEPIELIRVKEFAVKPMDVEDAILQMNLLGHQFYVFRDLKSEKIRVVYRRNDGGYGLIAPIEDR</sequence>
<keyword evidence="2 3" id="KW-0810">Translation regulation</keyword>
<evidence type="ECO:0000256" key="1">
    <source>
        <dbReference type="ARBA" id="ARBA00022490"/>
    </source>
</evidence>
<dbReference type="NCBIfam" id="TIGR00741">
    <property type="entry name" value="yfiA"/>
    <property type="match status" value="1"/>
</dbReference>
<accession>A0A926HVM5</accession>
<dbReference type="RefSeq" id="WP_249300674.1">
    <property type="nucleotide sequence ID" value="NZ_JACRSP010000003.1"/>
</dbReference>
<dbReference type="PANTHER" id="PTHR33231">
    <property type="entry name" value="30S RIBOSOMAL PROTEIN"/>
    <property type="match status" value="1"/>
</dbReference>
<dbReference type="Gene3D" id="3.30.505.50">
    <property type="entry name" value="Sigma 54 modulation/S30EA ribosomal protein, C-terminal domain"/>
    <property type="match status" value="1"/>
</dbReference>
<dbReference type="FunFam" id="3.30.505.50:FF:000001">
    <property type="entry name" value="Ribosome hibernation promoting factor"/>
    <property type="match status" value="1"/>
</dbReference>
<dbReference type="GO" id="GO:0043024">
    <property type="term" value="F:ribosomal small subunit binding"/>
    <property type="evidence" value="ECO:0007669"/>
    <property type="project" value="TreeGrafter"/>
</dbReference>
<dbReference type="AlphaFoldDB" id="A0A926HVM5"/>
<dbReference type="Proteomes" id="UP000620366">
    <property type="component" value="Unassembled WGS sequence"/>
</dbReference>
<gene>
    <name evidence="5" type="primary">raiA</name>
    <name evidence="3" type="synonym">hpf</name>
    <name evidence="5" type="ORF">H8695_08790</name>
</gene>
<comment type="subcellular location">
    <subcellularLocation>
        <location evidence="3">Cytoplasm</location>
    </subcellularLocation>
</comment>
<reference evidence="5" key="1">
    <citation type="submission" date="2020-08" db="EMBL/GenBank/DDBJ databases">
        <title>Genome public.</title>
        <authorList>
            <person name="Liu C."/>
            <person name="Sun Q."/>
        </authorList>
    </citation>
    <scope>NUCLEOTIDE SEQUENCE</scope>
    <source>
        <strain evidence="5">BX7</strain>
    </source>
</reference>
<evidence type="ECO:0000256" key="3">
    <source>
        <dbReference type="HAMAP-Rule" id="MF_00839"/>
    </source>
</evidence>
<keyword evidence="6" id="KW-1185">Reference proteome</keyword>
<dbReference type="InterPro" id="IPR036567">
    <property type="entry name" value="RHF-like"/>
</dbReference>
<dbReference type="InterPro" id="IPR038416">
    <property type="entry name" value="Ribosom_S30AE_C_sf"/>
</dbReference>
<dbReference type="Gene3D" id="3.30.160.100">
    <property type="entry name" value="Ribosome hibernation promotion factor-like"/>
    <property type="match status" value="1"/>
</dbReference>
<dbReference type="EMBL" id="JACRSP010000003">
    <property type="protein sequence ID" value="MBC8536781.1"/>
    <property type="molecule type" value="Genomic_DNA"/>
</dbReference>
<dbReference type="InterPro" id="IPR032528">
    <property type="entry name" value="Ribosom_S30AE_C"/>
</dbReference>
<feature type="domain" description="Sigma 54 modulation/S30EA ribosomal protein C-terminal" evidence="4">
    <location>
        <begin position="112"/>
        <end position="167"/>
    </location>
</feature>
<dbReference type="HAMAP" id="MF_00839">
    <property type="entry name" value="HPF"/>
    <property type="match status" value="1"/>
</dbReference>
<dbReference type="InterPro" id="IPR050574">
    <property type="entry name" value="HPF/YfiA_ribosome-assoc"/>
</dbReference>
<name>A0A926HVM5_9FIRM</name>
<evidence type="ECO:0000256" key="2">
    <source>
        <dbReference type="ARBA" id="ARBA00022845"/>
    </source>
</evidence>
<organism evidence="5 6">
    <name type="scientific">Feifania hominis</name>
    <dbReference type="NCBI Taxonomy" id="2763660"/>
    <lineage>
        <taxon>Bacteria</taxon>
        <taxon>Bacillati</taxon>
        <taxon>Bacillota</taxon>
        <taxon>Clostridia</taxon>
        <taxon>Eubacteriales</taxon>
        <taxon>Feifaniaceae</taxon>
        <taxon>Feifania</taxon>
    </lineage>
</organism>
<comment type="caution">
    <text evidence="5">The sequence shown here is derived from an EMBL/GenBank/DDBJ whole genome shotgun (WGS) entry which is preliminary data.</text>
</comment>
<proteinExistence type="inferred from homology"/>
<dbReference type="GO" id="GO:0022627">
    <property type="term" value="C:cytosolic small ribosomal subunit"/>
    <property type="evidence" value="ECO:0007669"/>
    <property type="project" value="TreeGrafter"/>
</dbReference>
<dbReference type="Pfam" id="PF02482">
    <property type="entry name" value="Ribosomal_S30AE"/>
    <property type="match status" value="1"/>
</dbReference>
<protein>
    <recommendedName>
        <fullName evidence="3">Ribosome hibernation promoting factor</fullName>
        <shortName evidence="3">HPF</shortName>
    </recommendedName>
</protein>